<accession>A0AAE5CB44</accession>
<dbReference type="Pfam" id="PF03553">
    <property type="entry name" value="Na_H_antiporter"/>
    <property type="match status" value="1"/>
</dbReference>
<dbReference type="GO" id="GO:0005886">
    <property type="term" value="C:plasma membrane"/>
    <property type="evidence" value="ECO:0007669"/>
    <property type="project" value="UniProtKB-SubCell"/>
</dbReference>
<keyword evidence="5 9" id="KW-0812">Transmembrane</keyword>
<dbReference type="PANTHER" id="PTHR33451:SF3">
    <property type="entry name" value="MALATE-2H(+)_NA(+)-LACTATE ANTIPORTER"/>
    <property type="match status" value="1"/>
</dbReference>
<dbReference type="GO" id="GO:0015297">
    <property type="term" value="F:antiporter activity"/>
    <property type="evidence" value="ECO:0007669"/>
    <property type="project" value="UniProtKB-KW"/>
</dbReference>
<dbReference type="InterPro" id="IPR018461">
    <property type="entry name" value="Na/H_Antiport_NhaC-like_C"/>
</dbReference>
<dbReference type="EMBL" id="JAACAK010000070">
    <property type="protein sequence ID" value="NIR75317.1"/>
    <property type="molecule type" value="Genomic_DNA"/>
</dbReference>
<evidence type="ECO:0000256" key="3">
    <source>
        <dbReference type="ARBA" id="ARBA00022449"/>
    </source>
</evidence>
<keyword evidence="2" id="KW-0813">Transport</keyword>
<feature type="transmembrane region" description="Helical" evidence="9">
    <location>
        <begin position="261"/>
        <end position="278"/>
    </location>
</feature>
<evidence type="ECO:0000256" key="6">
    <source>
        <dbReference type="ARBA" id="ARBA00022989"/>
    </source>
</evidence>
<evidence type="ECO:0000256" key="2">
    <source>
        <dbReference type="ARBA" id="ARBA00022448"/>
    </source>
</evidence>
<dbReference type="AlphaFoldDB" id="A0AAE5CB44"/>
<dbReference type="PANTHER" id="PTHR33451">
    <property type="entry name" value="MALATE-2H(+)/NA(+)-LACTATE ANTIPORTER"/>
    <property type="match status" value="1"/>
</dbReference>
<reference evidence="11 12" key="1">
    <citation type="submission" date="2020-01" db="EMBL/GenBank/DDBJ databases">
        <title>Genomes assembled from Gulf of Kutch pelagic sediment metagenomes.</title>
        <authorList>
            <person name="Chandrashekar M."/>
            <person name="Mahajan M.S."/>
            <person name="Dave K.J."/>
            <person name="Vatsa P."/>
            <person name="Nathani N.M."/>
        </authorList>
    </citation>
    <scope>NUCLEOTIDE SEQUENCE [LARGE SCALE GENOMIC DNA]</scope>
    <source>
        <strain evidence="11">KS3-K002</strain>
    </source>
</reference>
<evidence type="ECO:0000256" key="9">
    <source>
        <dbReference type="SAM" id="Phobius"/>
    </source>
</evidence>
<feature type="transmembrane region" description="Helical" evidence="9">
    <location>
        <begin position="233"/>
        <end position="254"/>
    </location>
</feature>
<organism evidence="11 12">
    <name type="scientific">Candidatus Kutchimonas denitrificans</name>
    <dbReference type="NCBI Taxonomy" id="3056748"/>
    <lineage>
        <taxon>Bacteria</taxon>
        <taxon>Pseudomonadati</taxon>
        <taxon>Gemmatimonadota</taxon>
        <taxon>Gemmatimonadia</taxon>
        <taxon>Candidatus Palauibacterales</taxon>
        <taxon>Candidatus Palauibacteraceae</taxon>
        <taxon>Candidatus Kutchimonas</taxon>
    </lineage>
</organism>
<feature type="transmembrane region" description="Helical" evidence="9">
    <location>
        <begin position="195"/>
        <end position="213"/>
    </location>
</feature>
<gene>
    <name evidence="11" type="primary">nhaC</name>
    <name evidence="11" type="ORF">GWO12_09440</name>
</gene>
<protein>
    <submittedName>
        <fullName evidence="11">Na+/H+ antiporter NhaC</fullName>
    </submittedName>
</protein>
<dbReference type="InterPro" id="IPR052180">
    <property type="entry name" value="NhaC_Na-H+_Antiporter"/>
</dbReference>
<dbReference type="InterPro" id="IPR004770">
    <property type="entry name" value="Na/H_antiport_NhaC"/>
</dbReference>
<keyword evidence="4" id="KW-1003">Cell membrane</keyword>
<feature type="transmembrane region" description="Helical" evidence="9">
    <location>
        <begin position="355"/>
        <end position="379"/>
    </location>
</feature>
<feature type="transmembrane region" description="Helical" evidence="9">
    <location>
        <begin position="16"/>
        <end position="33"/>
    </location>
</feature>
<dbReference type="NCBIfam" id="TIGR00931">
    <property type="entry name" value="antiport_nhaC"/>
    <property type="match status" value="1"/>
</dbReference>
<keyword evidence="7 9" id="KW-0472">Membrane</keyword>
<evidence type="ECO:0000259" key="10">
    <source>
        <dbReference type="Pfam" id="PF03553"/>
    </source>
</evidence>
<comment type="subcellular location">
    <subcellularLocation>
        <location evidence="1">Cell membrane</location>
        <topology evidence="1">Multi-pass membrane protein</topology>
    </subcellularLocation>
</comment>
<keyword evidence="3" id="KW-0050">Antiport</keyword>
<evidence type="ECO:0000256" key="4">
    <source>
        <dbReference type="ARBA" id="ARBA00022475"/>
    </source>
</evidence>
<evidence type="ECO:0000313" key="11">
    <source>
        <dbReference type="EMBL" id="NIR75317.1"/>
    </source>
</evidence>
<feature type="transmembrane region" description="Helical" evidence="9">
    <location>
        <begin position="138"/>
        <end position="166"/>
    </location>
</feature>
<sequence>MPTEPDGRRAPNTFEALLPFVVMAVLLGVGYGIYRLRIEVLLLVASAVAGLVAHRLGYGWPELQDGIIEGIAKALPAALILVSVGALISTWIAAGTIPLLLRWGLQTITPRFFLATACVLCSLVSLFTGTSWGTVGTIGIALMGVAAGLGVPPGAAAGAVVAGAYFGDKLSPFSDTTNLAPVAAGSNLFDHIRHMLWTTAPAWSLGLLVYLIVGARSQPAAAPERVQAILDTLAGAFVMSPWVLLPLPVVLYFAIRKRPTIPGILLASAIAAAIAVLFQGESLQAVSEAAVTGYVAHTGDPAVDNLLSRGGMGPMMEVTLIVFAAFSFAGIVNRAGFLDVALGLLLRAARTTGSLVATTVGSTVFTALITGSSYLTILLPGELFAPAYRQRELAAKNLSRTLEDSGTVVVPLIPWSAAGVFMAATLDVSTLSYLPWAVMNYTGFLFAVVYGFTGIGVARRVREDETLPGS</sequence>
<proteinExistence type="inferred from homology"/>
<feature type="domain" description="Na+/H+ antiporter NhaC-like C-terminal" evidence="10">
    <location>
        <begin position="163"/>
        <end position="455"/>
    </location>
</feature>
<feature type="transmembrane region" description="Helical" evidence="9">
    <location>
        <begin position="112"/>
        <end position="132"/>
    </location>
</feature>
<feature type="transmembrane region" description="Helical" evidence="9">
    <location>
        <begin position="320"/>
        <end position="346"/>
    </location>
</feature>
<evidence type="ECO:0000256" key="7">
    <source>
        <dbReference type="ARBA" id="ARBA00023136"/>
    </source>
</evidence>
<feature type="transmembrane region" description="Helical" evidence="9">
    <location>
        <begin position="40"/>
        <end position="58"/>
    </location>
</feature>
<comment type="similarity">
    <text evidence="8">Belongs to the NhaC Na(+)/H(+) (TC 2.A.35) antiporter family.</text>
</comment>
<evidence type="ECO:0000256" key="5">
    <source>
        <dbReference type="ARBA" id="ARBA00022692"/>
    </source>
</evidence>
<evidence type="ECO:0000256" key="1">
    <source>
        <dbReference type="ARBA" id="ARBA00004651"/>
    </source>
</evidence>
<evidence type="ECO:0000256" key="8">
    <source>
        <dbReference type="ARBA" id="ARBA00038435"/>
    </source>
</evidence>
<comment type="caution">
    <text evidence="11">The sequence shown here is derived from an EMBL/GenBank/DDBJ whole genome shotgun (WGS) entry which is preliminary data.</text>
</comment>
<dbReference type="Proteomes" id="UP000702544">
    <property type="component" value="Unassembled WGS sequence"/>
</dbReference>
<keyword evidence="6 9" id="KW-1133">Transmembrane helix</keyword>
<evidence type="ECO:0000313" key="12">
    <source>
        <dbReference type="Proteomes" id="UP000702544"/>
    </source>
</evidence>
<name>A0AAE5CB44_9BACT</name>
<feature type="transmembrane region" description="Helical" evidence="9">
    <location>
        <begin position="433"/>
        <end position="452"/>
    </location>
</feature>
<feature type="transmembrane region" description="Helical" evidence="9">
    <location>
        <begin position="78"/>
        <end position="100"/>
    </location>
</feature>